<keyword evidence="2" id="KW-1185">Reference proteome</keyword>
<dbReference type="AlphaFoldDB" id="A0A3P7KB06"/>
<accession>A0A3P7KB06</accession>
<evidence type="ECO:0000313" key="1">
    <source>
        <dbReference type="EMBL" id="VDM68475.1"/>
    </source>
</evidence>
<protein>
    <submittedName>
        <fullName evidence="1">Uncharacterized protein</fullName>
    </submittedName>
</protein>
<sequence>MMGWHIALTRTVQHHLMTKEHRDAMNLYHEARGAKRRQNQDIAIDATVTATLSAYTIAKQGLPLTSQFPLMMLAEPAQGLALLIMKPPPRSL</sequence>
<proteinExistence type="predicted"/>
<dbReference type="Proteomes" id="UP000270094">
    <property type="component" value="Unassembled WGS sequence"/>
</dbReference>
<evidence type="ECO:0000313" key="2">
    <source>
        <dbReference type="Proteomes" id="UP000270094"/>
    </source>
</evidence>
<name>A0A3P7KB06_STRVU</name>
<organism evidence="1 2">
    <name type="scientific">Strongylus vulgaris</name>
    <name type="common">Blood worm</name>
    <dbReference type="NCBI Taxonomy" id="40348"/>
    <lineage>
        <taxon>Eukaryota</taxon>
        <taxon>Metazoa</taxon>
        <taxon>Ecdysozoa</taxon>
        <taxon>Nematoda</taxon>
        <taxon>Chromadorea</taxon>
        <taxon>Rhabditida</taxon>
        <taxon>Rhabditina</taxon>
        <taxon>Rhabditomorpha</taxon>
        <taxon>Strongyloidea</taxon>
        <taxon>Strongylidae</taxon>
        <taxon>Strongylus</taxon>
    </lineage>
</organism>
<gene>
    <name evidence="1" type="ORF">SVUK_LOCUS3473</name>
</gene>
<dbReference type="EMBL" id="UYYB01008954">
    <property type="protein sequence ID" value="VDM68475.1"/>
    <property type="molecule type" value="Genomic_DNA"/>
</dbReference>
<reference evidence="1 2" key="1">
    <citation type="submission" date="2018-11" db="EMBL/GenBank/DDBJ databases">
        <authorList>
            <consortium name="Pathogen Informatics"/>
        </authorList>
    </citation>
    <scope>NUCLEOTIDE SEQUENCE [LARGE SCALE GENOMIC DNA]</scope>
</reference>